<sequence length="771" mass="84230">MNRNVHDIMKQMTLEEKASLCSGLNMWQTKAVERLGIPSIVLTDGPHGLRKQADPADMSSKTVPSTCFPSGAGLASSWDRQLIEEVGQALGEECQAEGVHIILGPAVNIKRSPLCGRNFEYFSEDPYLSSEMGTHHVLGVQGQGVGTSVKHFAANNQETLRNSINAVVDERTLNEIYLRSFEGPIIDAKAWTVMCAYNLVNGDFCSENPYLLTEILKEIWDHEGFVMTDWGAINERVKGLKAGLELEMPYAGPERDQMIVDAIRSGELEESVLDDAVERLLKVIFHTIDNRKEGFIYDKEAHHELARRAAGECMVLLKNDNALLPLNTKQSVAVIGAFAATPRYQGGGSSHITPTRLDAALDAISALAERGVAYAPGYSLMEDVVDEAMIAEAESIAAQQDVAIIFAGLPDAFESEGLDRTHLNMPASQCALIERVAAVQPNTVVVLSNGSPIAMPWLNKVKAVLEGYLGGQATGSAVADVLYGFVNPSGKLAETFPSSLEQTPSYLNFPGGKNEVFYSEGIFVGYRYYEAKKEKPLFPFGYGLSYTTFAYERIHIDKQSMKDTDTVTATVTVRNTGSRAGKEIVQLYVKPSESSVVRPVKELKGFAKVSLEAGEATTVSFTLDKRSFAYFNTDIHDWFAETGDYEIVVGPSSADTPLSASIHVRSTEIPFSKVTRNTKFHELLAIPATTQFAKDAMKESMASLEHMGAVFAEGMGDEGIAQLLKAMKEWKKYDGIRSLTGMLGSGMTDAQLNQMIEQLNETLGLKNASTK</sequence>
<dbReference type="InterPro" id="IPR026891">
    <property type="entry name" value="Fn3-like"/>
</dbReference>
<dbReference type="PANTHER" id="PTHR42715:SF10">
    <property type="entry name" value="BETA-GLUCOSIDASE"/>
    <property type="match status" value="1"/>
</dbReference>
<gene>
    <name evidence="4" type="ORF">HMI46_24470</name>
</gene>
<dbReference type="GO" id="GO:0005975">
    <property type="term" value="P:carbohydrate metabolic process"/>
    <property type="evidence" value="ECO:0007669"/>
    <property type="project" value="InterPro"/>
</dbReference>
<evidence type="ECO:0000256" key="2">
    <source>
        <dbReference type="ARBA" id="ARBA00022801"/>
    </source>
</evidence>
<dbReference type="FunFam" id="2.60.40.10:FF:000495">
    <property type="entry name" value="Periplasmic beta-glucosidase"/>
    <property type="match status" value="1"/>
</dbReference>
<accession>A0AAP7DKE0</accession>
<dbReference type="InterPro" id="IPR001764">
    <property type="entry name" value="Glyco_hydro_3_N"/>
</dbReference>
<evidence type="ECO:0000313" key="4">
    <source>
        <dbReference type="EMBL" id="NOJ73672.1"/>
    </source>
</evidence>
<feature type="domain" description="Fibronectin type III-like" evidence="3">
    <location>
        <begin position="583"/>
        <end position="653"/>
    </location>
</feature>
<proteinExistence type="inferred from homology"/>
<dbReference type="Pfam" id="PF00933">
    <property type="entry name" value="Glyco_hydro_3"/>
    <property type="match status" value="1"/>
</dbReference>
<dbReference type="InterPro" id="IPR036962">
    <property type="entry name" value="Glyco_hydro_3_N_sf"/>
</dbReference>
<name>A0AAP7DKE0_PAEAL</name>
<comment type="caution">
    <text evidence="4">The sequence shown here is derived from an EMBL/GenBank/DDBJ whole genome shotgun (WGS) entry which is preliminary data.</text>
</comment>
<dbReference type="PANTHER" id="PTHR42715">
    <property type="entry name" value="BETA-GLUCOSIDASE"/>
    <property type="match status" value="1"/>
</dbReference>
<dbReference type="Gene3D" id="3.40.50.1700">
    <property type="entry name" value="Glycoside hydrolase family 3 C-terminal domain"/>
    <property type="match status" value="1"/>
</dbReference>
<dbReference type="RefSeq" id="WP_171419408.1">
    <property type="nucleotide sequence ID" value="NZ_JABFOR010000052.1"/>
</dbReference>
<protein>
    <submittedName>
        <fullName evidence="4">Glycosyl hydrolase</fullName>
    </submittedName>
</protein>
<dbReference type="InterPro" id="IPR013783">
    <property type="entry name" value="Ig-like_fold"/>
</dbReference>
<dbReference type="Gene3D" id="3.20.20.300">
    <property type="entry name" value="Glycoside hydrolase, family 3, N-terminal domain"/>
    <property type="match status" value="1"/>
</dbReference>
<dbReference type="AlphaFoldDB" id="A0AAP7DKE0"/>
<dbReference type="InterPro" id="IPR017853">
    <property type="entry name" value="GH"/>
</dbReference>
<dbReference type="SUPFAM" id="SSF52279">
    <property type="entry name" value="Beta-D-glucan exohydrolase, C-terminal domain"/>
    <property type="match status" value="1"/>
</dbReference>
<keyword evidence="2 4" id="KW-0378">Hydrolase</keyword>
<dbReference type="SMART" id="SM01217">
    <property type="entry name" value="Fn3_like"/>
    <property type="match status" value="1"/>
</dbReference>
<dbReference type="GO" id="GO:0008422">
    <property type="term" value="F:beta-glucosidase activity"/>
    <property type="evidence" value="ECO:0007669"/>
    <property type="project" value="UniProtKB-ARBA"/>
</dbReference>
<reference evidence="4 5" key="1">
    <citation type="submission" date="2020-05" db="EMBL/GenBank/DDBJ databases">
        <title>Whole genome sequencing and identification of novel metabolites from Paenibacillus alvei strain JR949.</title>
        <authorList>
            <person name="Rajendhran J."/>
            <person name="Sree Pranav P."/>
            <person name="Mahalakshmi B."/>
            <person name="Karthikeyan R."/>
        </authorList>
    </citation>
    <scope>NUCLEOTIDE SEQUENCE [LARGE SCALE GENOMIC DNA]</scope>
    <source>
        <strain evidence="4 5">JR949</strain>
    </source>
</reference>
<dbReference type="InterPro" id="IPR050288">
    <property type="entry name" value="Cellulose_deg_GH3"/>
</dbReference>
<comment type="similarity">
    <text evidence="1">Belongs to the glycosyl hydrolase 3 family.</text>
</comment>
<evidence type="ECO:0000256" key="1">
    <source>
        <dbReference type="ARBA" id="ARBA00005336"/>
    </source>
</evidence>
<dbReference type="InterPro" id="IPR002772">
    <property type="entry name" value="Glyco_hydro_3_C"/>
</dbReference>
<organism evidence="4 5">
    <name type="scientific">Paenibacillus alvei</name>
    <name type="common">Bacillus alvei</name>
    <dbReference type="NCBI Taxonomy" id="44250"/>
    <lineage>
        <taxon>Bacteria</taxon>
        <taxon>Bacillati</taxon>
        <taxon>Bacillota</taxon>
        <taxon>Bacilli</taxon>
        <taxon>Bacillales</taxon>
        <taxon>Paenibacillaceae</taxon>
        <taxon>Paenibacillus</taxon>
    </lineage>
</organism>
<evidence type="ECO:0000313" key="5">
    <source>
        <dbReference type="Proteomes" id="UP000552038"/>
    </source>
</evidence>
<dbReference type="EMBL" id="JABFOR010000052">
    <property type="protein sequence ID" value="NOJ73672.1"/>
    <property type="molecule type" value="Genomic_DNA"/>
</dbReference>
<dbReference type="PRINTS" id="PR00133">
    <property type="entry name" value="GLHYDRLASE3"/>
</dbReference>
<dbReference type="Pfam" id="PF01915">
    <property type="entry name" value="Glyco_hydro_3_C"/>
    <property type="match status" value="1"/>
</dbReference>
<dbReference type="Gene3D" id="2.60.40.10">
    <property type="entry name" value="Immunoglobulins"/>
    <property type="match status" value="1"/>
</dbReference>
<evidence type="ECO:0000259" key="3">
    <source>
        <dbReference type="SMART" id="SM01217"/>
    </source>
</evidence>
<dbReference type="SUPFAM" id="SSF51445">
    <property type="entry name" value="(Trans)glycosidases"/>
    <property type="match status" value="1"/>
</dbReference>
<dbReference type="Pfam" id="PF14310">
    <property type="entry name" value="Fn3-like"/>
    <property type="match status" value="1"/>
</dbReference>
<dbReference type="Proteomes" id="UP000552038">
    <property type="component" value="Unassembled WGS sequence"/>
</dbReference>
<dbReference type="InterPro" id="IPR036881">
    <property type="entry name" value="Glyco_hydro_3_C_sf"/>
</dbReference>